<dbReference type="EMBL" id="CP124543">
    <property type="protein sequence ID" value="WGV25846.1"/>
    <property type="molecule type" value="Genomic_DNA"/>
</dbReference>
<keyword evidence="2" id="KW-1185">Reference proteome</keyword>
<dbReference type="Proteomes" id="UP001223520">
    <property type="component" value="Chromosome"/>
</dbReference>
<proteinExistence type="predicted"/>
<protein>
    <submittedName>
        <fullName evidence="1">Uncharacterized protein</fullName>
    </submittedName>
</protein>
<accession>A0AAJ6P9N1</accession>
<evidence type="ECO:0000313" key="1">
    <source>
        <dbReference type="EMBL" id="WGV25846.1"/>
    </source>
</evidence>
<dbReference type="RefSeq" id="WP_281483133.1">
    <property type="nucleotide sequence ID" value="NZ_CP124543.1"/>
</dbReference>
<dbReference type="KEGG" id="hbq:QI031_29725"/>
<reference evidence="1 2" key="1">
    <citation type="journal article" date="2023" name="Limnol Oceanogr Lett">
        <title>Environmental adaptations by the intertidal Antarctic cyanobacterium Halotia branconii CENA392 as revealed using long-read genome sequencing.</title>
        <authorList>
            <person name="Dextro R.B."/>
            <person name="Delbaje E."/>
            <person name="Freitas P.N.N."/>
            <person name="Geraldes V."/>
            <person name="Pinto E."/>
            <person name="Long P.F."/>
            <person name="Fiore M.F."/>
        </authorList>
    </citation>
    <scope>NUCLEOTIDE SEQUENCE [LARGE SCALE GENOMIC DNA]</scope>
    <source>
        <strain evidence="1 2">CENA392</strain>
    </source>
</reference>
<gene>
    <name evidence="1" type="ORF">QI031_29725</name>
</gene>
<name>A0AAJ6P9N1_9CYAN</name>
<organism evidence="1 2">
    <name type="scientific">Halotia branconii CENA392</name>
    <dbReference type="NCBI Taxonomy" id="1539056"/>
    <lineage>
        <taxon>Bacteria</taxon>
        <taxon>Bacillati</taxon>
        <taxon>Cyanobacteriota</taxon>
        <taxon>Cyanophyceae</taxon>
        <taxon>Nostocales</taxon>
        <taxon>Nodulariaceae</taxon>
        <taxon>Halotia</taxon>
    </lineage>
</organism>
<evidence type="ECO:0000313" key="2">
    <source>
        <dbReference type="Proteomes" id="UP001223520"/>
    </source>
</evidence>
<dbReference type="AlphaFoldDB" id="A0AAJ6P9N1"/>
<sequence>MPLLAEATQQNPQQPLDYDQAVLELKAAADADTDIAQSVQEVEAAVNADPEVAPKVQA</sequence>